<evidence type="ECO:0000256" key="4">
    <source>
        <dbReference type="ARBA" id="ARBA00022723"/>
    </source>
</evidence>
<dbReference type="SFLD" id="SFLDG01017">
    <property type="entry name" value="Polyprenyl_Transferase_Like"/>
    <property type="match status" value="1"/>
</dbReference>
<dbReference type="PROSITE" id="PS00444">
    <property type="entry name" value="POLYPRENYL_SYNTHASE_2"/>
    <property type="match status" value="1"/>
</dbReference>
<evidence type="ECO:0000256" key="5">
    <source>
        <dbReference type="ARBA" id="ARBA00022842"/>
    </source>
</evidence>
<dbReference type="Gene3D" id="1.10.600.10">
    <property type="entry name" value="Farnesyl Diphosphate Synthase"/>
    <property type="match status" value="1"/>
</dbReference>
<dbReference type="InterPro" id="IPR000092">
    <property type="entry name" value="Polyprenyl_synt"/>
</dbReference>
<name>A0A3E4WAX5_9BACT</name>
<evidence type="ECO:0000313" key="7">
    <source>
        <dbReference type="EMBL" id="RGM39343.1"/>
    </source>
</evidence>
<evidence type="ECO:0000313" key="8">
    <source>
        <dbReference type="Proteomes" id="UP000260780"/>
    </source>
</evidence>
<keyword evidence="3 6" id="KW-0808">Transferase</keyword>
<dbReference type="PANTHER" id="PTHR12001">
    <property type="entry name" value="GERANYLGERANYL PYROPHOSPHATE SYNTHASE"/>
    <property type="match status" value="1"/>
</dbReference>
<dbReference type="AlphaFoldDB" id="A0A3E4WAX5"/>
<accession>A0A3E4WAX5</accession>
<evidence type="ECO:0000256" key="6">
    <source>
        <dbReference type="RuleBase" id="RU004466"/>
    </source>
</evidence>
<dbReference type="RefSeq" id="WP_117747975.1">
    <property type="nucleotide sequence ID" value="NZ_CAUGGG010000025.1"/>
</dbReference>
<gene>
    <name evidence="7" type="ORF">DXC17_09385</name>
</gene>
<evidence type="ECO:0000256" key="3">
    <source>
        <dbReference type="ARBA" id="ARBA00022679"/>
    </source>
</evidence>
<dbReference type="EMBL" id="QSTF01000022">
    <property type="protein sequence ID" value="RGM39343.1"/>
    <property type="molecule type" value="Genomic_DNA"/>
</dbReference>
<keyword evidence="5" id="KW-0460">Magnesium</keyword>
<comment type="caution">
    <text evidence="7">The sequence shown here is derived from an EMBL/GenBank/DDBJ whole genome shotgun (WGS) entry which is preliminary data.</text>
</comment>
<comment type="cofactor">
    <cofactor evidence="1">
        <name>Mg(2+)</name>
        <dbReference type="ChEBI" id="CHEBI:18420"/>
    </cofactor>
</comment>
<dbReference type="PANTHER" id="PTHR12001:SF85">
    <property type="entry name" value="SHORT CHAIN ISOPRENYL DIPHOSPHATE SYNTHASE"/>
    <property type="match status" value="1"/>
</dbReference>
<keyword evidence="4" id="KW-0479">Metal-binding</keyword>
<comment type="similarity">
    <text evidence="2 6">Belongs to the FPP/GGPP synthase family.</text>
</comment>
<evidence type="ECO:0000256" key="2">
    <source>
        <dbReference type="ARBA" id="ARBA00006706"/>
    </source>
</evidence>
<dbReference type="GO" id="GO:0008299">
    <property type="term" value="P:isoprenoid biosynthetic process"/>
    <property type="evidence" value="ECO:0007669"/>
    <property type="project" value="InterPro"/>
</dbReference>
<dbReference type="GO" id="GO:0004659">
    <property type="term" value="F:prenyltransferase activity"/>
    <property type="evidence" value="ECO:0007669"/>
    <property type="project" value="InterPro"/>
</dbReference>
<dbReference type="STRING" id="310297.BHV76_06935"/>
<dbReference type="InterPro" id="IPR008949">
    <property type="entry name" value="Isoprenoid_synthase_dom_sf"/>
</dbReference>
<dbReference type="SUPFAM" id="SSF48576">
    <property type="entry name" value="Terpenoid synthases"/>
    <property type="match status" value="1"/>
</dbReference>
<dbReference type="SFLD" id="SFLDS00005">
    <property type="entry name" value="Isoprenoid_Synthase_Type_I"/>
    <property type="match status" value="1"/>
</dbReference>
<sequence>MKQQTSEQLLQQIHEYIGNLSYMREPMGLYDPIEYVLGLGGKRLRPVLMLLAYNLYKEDVTRIFSQAAGIETYHNFTLLHDDLMDKADMRRNKPTVHKKWDENTAILSGDAMLILAYQFMMKECSLECVERVMEVFGRTALEVCEGQQWDMEFEHRLDVTVDEYIEMIRLKTSVLLAAALKIGAILGGAPEKDAQLLYDFGIKMGLAFQLQDDYLDVYGDPAVFGKKIGGDILCNKKTFMLITALNLAEGEDKETLLNWLRATDYVAEEKIQSVTALYNKVGVPELCQARIDAYYKEGLELLDKVNVESSLKEELKKFVCHLMDRKL</sequence>
<organism evidence="7 8">
    <name type="scientific">Phocaeicola plebeius</name>
    <dbReference type="NCBI Taxonomy" id="310297"/>
    <lineage>
        <taxon>Bacteria</taxon>
        <taxon>Pseudomonadati</taxon>
        <taxon>Bacteroidota</taxon>
        <taxon>Bacteroidia</taxon>
        <taxon>Bacteroidales</taxon>
        <taxon>Bacteroidaceae</taxon>
        <taxon>Phocaeicola</taxon>
    </lineage>
</organism>
<protein>
    <submittedName>
        <fullName evidence="7">Polyprenyl synthetase family protein</fullName>
    </submittedName>
</protein>
<dbReference type="Pfam" id="PF00348">
    <property type="entry name" value="polyprenyl_synt"/>
    <property type="match status" value="1"/>
</dbReference>
<evidence type="ECO:0000256" key="1">
    <source>
        <dbReference type="ARBA" id="ARBA00001946"/>
    </source>
</evidence>
<dbReference type="Proteomes" id="UP000260780">
    <property type="component" value="Unassembled WGS sequence"/>
</dbReference>
<proteinExistence type="inferred from homology"/>
<reference evidence="7 8" key="1">
    <citation type="submission" date="2018-08" db="EMBL/GenBank/DDBJ databases">
        <title>A genome reference for cultivated species of the human gut microbiota.</title>
        <authorList>
            <person name="Zou Y."/>
            <person name="Xue W."/>
            <person name="Luo G."/>
        </authorList>
    </citation>
    <scope>NUCLEOTIDE SEQUENCE [LARGE SCALE GENOMIC DNA]</scope>
    <source>
        <strain evidence="7 8">OM08-14</strain>
    </source>
</reference>
<dbReference type="GO" id="GO:0046872">
    <property type="term" value="F:metal ion binding"/>
    <property type="evidence" value="ECO:0007669"/>
    <property type="project" value="UniProtKB-KW"/>
</dbReference>
<dbReference type="InterPro" id="IPR033749">
    <property type="entry name" value="Polyprenyl_synt_CS"/>
</dbReference>
<dbReference type="CDD" id="cd00685">
    <property type="entry name" value="Trans_IPPS_HT"/>
    <property type="match status" value="1"/>
</dbReference>